<dbReference type="AlphaFoldDB" id="A0A7C8VSY6"/>
<sequence>MFFNIINYTLLFLATPYMVSAVLVKSHPKYGKNPSPAWQIPHGVCHNVSAKFEGYTTGTQFYNNILNPGVWLGGTPFGGCSGNSMCAQCMEARDATTGLGVLFLIVDYECDFLVTAPGAVTALNALPSEVQGLSGRPLSYCYKNCVPPPGDAWGSRD</sequence>
<keyword evidence="1" id="KW-1133">Transmembrane helix</keyword>
<keyword evidence="1" id="KW-0812">Transmembrane</keyword>
<dbReference type="EMBL" id="JAABOJ010000001">
    <property type="protein sequence ID" value="KAF3291550.1"/>
    <property type="molecule type" value="Genomic_DNA"/>
</dbReference>
<evidence type="ECO:0000256" key="1">
    <source>
        <dbReference type="SAM" id="Phobius"/>
    </source>
</evidence>
<evidence type="ECO:0000313" key="3">
    <source>
        <dbReference type="Proteomes" id="UP000474640"/>
    </source>
</evidence>
<protein>
    <submittedName>
        <fullName evidence="2">Uncharacterized protein</fullName>
    </submittedName>
</protein>
<comment type="caution">
    <text evidence="2">The sequence shown here is derived from an EMBL/GenBank/DDBJ whole genome shotgun (WGS) entry which is preliminary data.</text>
</comment>
<accession>A0A7C8VSY6</accession>
<proteinExistence type="predicted"/>
<evidence type="ECO:0000313" key="2">
    <source>
        <dbReference type="EMBL" id="KAF3291550.1"/>
    </source>
</evidence>
<keyword evidence="1" id="KW-0472">Membrane</keyword>
<dbReference type="Proteomes" id="UP000474640">
    <property type="component" value="Unassembled WGS sequence"/>
</dbReference>
<feature type="transmembrane region" description="Helical" evidence="1">
    <location>
        <begin position="6"/>
        <end position="24"/>
    </location>
</feature>
<name>A0A7C8VSY6_ORBOL</name>
<reference evidence="2 3" key="1">
    <citation type="submission" date="2020-01" db="EMBL/GenBank/DDBJ databases">
        <authorList>
            <person name="Palmer J.M."/>
        </authorList>
    </citation>
    <scope>NUCLEOTIDE SEQUENCE [LARGE SCALE GENOMIC DNA]</scope>
    <source>
        <strain evidence="2 3">TWF970</strain>
    </source>
</reference>
<gene>
    <name evidence="2" type="ORF">TWF970_000764</name>
</gene>
<organism evidence="2 3">
    <name type="scientific">Orbilia oligospora</name>
    <name type="common">Nematode-trapping fungus</name>
    <name type="synonym">Arthrobotrys oligospora</name>
    <dbReference type="NCBI Taxonomy" id="2813651"/>
    <lineage>
        <taxon>Eukaryota</taxon>
        <taxon>Fungi</taxon>
        <taxon>Dikarya</taxon>
        <taxon>Ascomycota</taxon>
        <taxon>Pezizomycotina</taxon>
        <taxon>Orbiliomycetes</taxon>
        <taxon>Orbiliales</taxon>
        <taxon>Orbiliaceae</taxon>
        <taxon>Orbilia</taxon>
    </lineage>
</organism>
<dbReference type="OrthoDB" id="5273529at2759"/>